<dbReference type="GO" id="GO:0051287">
    <property type="term" value="F:NAD binding"/>
    <property type="evidence" value="ECO:0007669"/>
    <property type="project" value="InterPro"/>
</dbReference>
<proteinExistence type="predicted"/>
<dbReference type="Gene3D" id="3.40.718.10">
    <property type="entry name" value="Isopropylmalate Dehydrogenase"/>
    <property type="match status" value="1"/>
</dbReference>
<dbReference type="SUPFAM" id="SSF53659">
    <property type="entry name" value="Isocitrate/Isopropylmalate dehydrogenase-like"/>
    <property type="match status" value="1"/>
</dbReference>
<accession>A0A316TRL7</accession>
<dbReference type="EMBL" id="QGGB01000005">
    <property type="protein sequence ID" value="PWN07060.1"/>
    <property type="molecule type" value="Genomic_DNA"/>
</dbReference>
<dbReference type="RefSeq" id="WP_109646409.1">
    <property type="nucleotide sequence ID" value="NZ_QGGB01000005.1"/>
</dbReference>
<evidence type="ECO:0000256" key="2">
    <source>
        <dbReference type="ARBA" id="ARBA00023002"/>
    </source>
</evidence>
<dbReference type="GO" id="GO:0016491">
    <property type="term" value="F:oxidoreductase activity"/>
    <property type="evidence" value="ECO:0007669"/>
    <property type="project" value="UniProtKB-KW"/>
</dbReference>
<dbReference type="NCBIfam" id="TIGR00557">
    <property type="entry name" value="pdxA"/>
    <property type="match status" value="1"/>
</dbReference>
<keyword evidence="5" id="KW-1185">Reference proteome</keyword>
<dbReference type="OrthoDB" id="9801783at2"/>
<name>A0A316TRL7_9BACT</name>
<evidence type="ECO:0000313" key="5">
    <source>
        <dbReference type="Proteomes" id="UP000245533"/>
    </source>
</evidence>
<comment type="caution">
    <text evidence="4">The sequence shown here is derived from an EMBL/GenBank/DDBJ whole genome shotgun (WGS) entry which is preliminary data.</text>
</comment>
<reference evidence="4 5" key="1">
    <citation type="submission" date="2018-05" db="EMBL/GenBank/DDBJ databases">
        <title>Rhodohalobacter halophilus gen. nov., sp. nov., a moderately halophilic member of the family Balneolaceae.</title>
        <authorList>
            <person name="Liu Z.-W."/>
        </authorList>
    </citation>
    <scope>NUCLEOTIDE SEQUENCE [LARGE SCALE GENOMIC DNA]</scope>
    <source>
        <strain evidence="4 5">8A47</strain>
    </source>
</reference>
<sequence length="336" mass="35554">MSEKIVISMGDYNGIGPEVILKSFSSSFPSGEAVVILGHPDVFSYYANTLDMAPGLNVIDSLDRAQHGSLNLLQCCDDGDITLSPGTISESAGRAAMKAVEYGIDACLSGDADALVTAPISKEAIHKAGYTVPGHTEFLAEKADTRQFMMILASGNLRVGLVTGHIPLQNVSAEITPELILNKLETLHLSLMRDFGINKPRIAVFGLNPHAGDGGVLGTEEIEIITPALARAEESGIEADGPLPADGFFGSGLQKKYDGILAMYHDQGLVPFKALSFGSGVNFTAGLPFIRTSPDHGTAFGLAGENRADARSFSEAFRLASDMVRNRKKAVKTNDG</sequence>
<evidence type="ECO:0000313" key="4">
    <source>
        <dbReference type="EMBL" id="PWN07060.1"/>
    </source>
</evidence>
<keyword evidence="2" id="KW-0560">Oxidoreductase</keyword>
<gene>
    <name evidence="4" type="primary">pdxA</name>
    <name evidence="4" type="ORF">DDZ15_07265</name>
</gene>
<dbReference type="Proteomes" id="UP000245533">
    <property type="component" value="Unassembled WGS sequence"/>
</dbReference>
<dbReference type="AlphaFoldDB" id="A0A316TRL7"/>
<dbReference type="GO" id="GO:0046872">
    <property type="term" value="F:metal ion binding"/>
    <property type="evidence" value="ECO:0007669"/>
    <property type="project" value="UniProtKB-KW"/>
</dbReference>
<dbReference type="InterPro" id="IPR005255">
    <property type="entry name" value="PdxA_fam"/>
</dbReference>
<protein>
    <submittedName>
        <fullName evidence="4">4-hydroxythreonine-4-phosphate dehydrogenase PdxA</fullName>
    </submittedName>
</protein>
<dbReference type="PANTHER" id="PTHR30004:SF6">
    <property type="entry name" value="D-THREONATE 4-PHOSPHATE DEHYDROGENASE"/>
    <property type="match status" value="1"/>
</dbReference>
<evidence type="ECO:0000256" key="1">
    <source>
        <dbReference type="ARBA" id="ARBA00022723"/>
    </source>
</evidence>
<evidence type="ECO:0000256" key="3">
    <source>
        <dbReference type="ARBA" id="ARBA00023027"/>
    </source>
</evidence>
<dbReference type="PANTHER" id="PTHR30004">
    <property type="entry name" value="4-HYDROXYTHREONINE-4-PHOSPHATE DEHYDROGENASE"/>
    <property type="match status" value="1"/>
</dbReference>
<organism evidence="4 5">
    <name type="scientific">Rhodohalobacter mucosus</name>
    <dbReference type="NCBI Taxonomy" id="2079485"/>
    <lineage>
        <taxon>Bacteria</taxon>
        <taxon>Pseudomonadati</taxon>
        <taxon>Balneolota</taxon>
        <taxon>Balneolia</taxon>
        <taxon>Balneolales</taxon>
        <taxon>Balneolaceae</taxon>
        <taxon>Rhodohalobacter</taxon>
    </lineage>
</organism>
<keyword evidence="3" id="KW-0520">NAD</keyword>
<dbReference type="Pfam" id="PF04166">
    <property type="entry name" value="PdxA"/>
    <property type="match status" value="1"/>
</dbReference>
<keyword evidence="1" id="KW-0479">Metal-binding</keyword>